<evidence type="ECO:0000259" key="2">
    <source>
        <dbReference type="Pfam" id="PF16026"/>
    </source>
</evidence>
<sequence>MTKISLQNPRRDHHTLGDTDSKVKSMYLQLYQREWSQAYAHQKHGGVAKNTAHGNLLNIILLSFSQCREIADEQLTQILQASSLWAPKTSPHSPENPPPQSTAGNKQRTPPRTSQQPMKRRSITSQDDSKLSNPLYKDAVSFQRRICEQLLPHVQQRVSADIMKVVDLSPAMKSSAVIRTYTNCCIQTAWKIAMETDRVHLDNSVVRFSDFDTVKYDFYDEELENFDYVVWPALLSGNSQLIAKGVAMATSKVR</sequence>
<dbReference type="AlphaFoldDB" id="A0A8W8IZD4"/>
<evidence type="ECO:0000313" key="4">
    <source>
        <dbReference type="Proteomes" id="UP000005408"/>
    </source>
</evidence>
<organism evidence="3 4">
    <name type="scientific">Magallana gigas</name>
    <name type="common">Pacific oyster</name>
    <name type="synonym">Crassostrea gigas</name>
    <dbReference type="NCBI Taxonomy" id="29159"/>
    <lineage>
        <taxon>Eukaryota</taxon>
        <taxon>Metazoa</taxon>
        <taxon>Spiralia</taxon>
        <taxon>Lophotrochozoa</taxon>
        <taxon>Mollusca</taxon>
        <taxon>Bivalvia</taxon>
        <taxon>Autobranchia</taxon>
        <taxon>Pteriomorphia</taxon>
        <taxon>Ostreida</taxon>
        <taxon>Ostreoidea</taxon>
        <taxon>Ostreidae</taxon>
        <taxon>Magallana</taxon>
    </lineage>
</organism>
<evidence type="ECO:0000313" key="3">
    <source>
        <dbReference type="EnsemblMetazoa" id="G16079.1:cds"/>
    </source>
</evidence>
<name>A0A8W8IZD4_MAGGI</name>
<proteinExistence type="predicted"/>
<accession>A0A8W8IZD4</accession>
<feature type="compositionally biased region" description="Polar residues" evidence="1">
    <location>
        <begin position="101"/>
        <end position="117"/>
    </location>
</feature>
<protein>
    <recommendedName>
        <fullName evidence="2">Mitochondria-eating protein C-terminal domain-containing protein</fullName>
    </recommendedName>
</protein>
<keyword evidence="4" id="KW-1185">Reference proteome</keyword>
<reference evidence="3" key="1">
    <citation type="submission" date="2022-08" db="UniProtKB">
        <authorList>
            <consortium name="EnsemblMetazoa"/>
        </authorList>
    </citation>
    <scope>IDENTIFICATION</scope>
    <source>
        <strain evidence="3">05x7-T-G4-1.051#20</strain>
    </source>
</reference>
<feature type="region of interest" description="Disordered" evidence="1">
    <location>
        <begin position="86"/>
        <end position="132"/>
    </location>
</feature>
<dbReference type="EnsemblMetazoa" id="G16079.1">
    <property type="protein sequence ID" value="G16079.1:cds"/>
    <property type="gene ID" value="G16079"/>
</dbReference>
<evidence type="ECO:0000256" key="1">
    <source>
        <dbReference type="SAM" id="MobiDB-lite"/>
    </source>
</evidence>
<feature type="domain" description="Mitochondria-eating protein C-terminal" evidence="2">
    <location>
        <begin position="154"/>
        <end position="248"/>
    </location>
</feature>
<dbReference type="Proteomes" id="UP000005408">
    <property type="component" value="Unassembled WGS sequence"/>
</dbReference>
<dbReference type="InterPro" id="IPR031981">
    <property type="entry name" value="MIEAP_C"/>
</dbReference>
<dbReference type="Pfam" id="PF16026">
    <property type="entry name" value="MIEAP"/>
    <property type="match status" value="1"/>
</dbReference>